<evidence type="ECO:0000256" key="3">
    <source>
        <dbReference type="ARBA" id="ARBA00022448"/>
    </source>
</evidence>
<dbReference type="PANTHER" id="PTHR42953:SF3">
    <property type="entry name" value="HIGH-AFFINITY ZINC UPTAKE SYSTEM PROTEIN ZNUA"/>
    <property type="match status" value="1"/>
</dbReference>
<dbReference type="InterPro" id="IPR006127">
    <property type="entry name" value="ZnuA-like"/>
</dbReference>
<dbReference type="SUPFAM" id="SSF53807">
    <property type="entry name" value="Helical backbone' metal receptor"/>
    <property type="match status" value="1"/>
</dbReference>
<keyword evidence="5" id="KW-0862">Zinc</keyword>
<dbReference type="GO" id="GO:0006829">
    <property type="term" value="P:zinc ion transport"/>
    <property type="evidence" value="ECO:0007669"/>
    <property type="project" value="UniProtKB-KW"/>
</dbReference>
<dbReference type="InterPro" id="IPR006129">
    <property type="entry name" value="AdhesinB"/>
</dbReference>
<keyword evidence="8" id="KW-1185">Reference proteome</keyword>
<dbReference type="AlphaFoldDB" id="A0A291B7P1"/>
<evidence type="ECO:0000313" key="8">
    <source>
        <dbReference type="Proteomes" id="UP000218160"/>
    </source>
</evidence>
<dbReference type="InterPro" id="IPR050492">
    <property type="entry name" value="Bact_metal-bind_prot9"/>
</dbReference>
<dbReference type="Gene3D" id="3.40.50.1980">
    <property type="entry name" value="Nitrogenase molybdenum iron protein domain"/>
    <property type="match status" value="2"/>
</dbReference>
<dbReference type="EMBL" id="CP020660">
    <property type="protein sequence ID" value="ATF09006.1"/>
    <property type="molecule type" value="Genomic_DNA"/>
</dbReference>
<dbReference type="RefSeq" id="WP_096618847.1">
    <property type="nucleotide sequence ID" value="NZ_CP020660.1"/>
</dbReference>
<gene>
    <name evidence="7" type="ORF">BTN50_0477</name>
</gene>
<dbReference type="GO" id="GO:0046872">
    <property type="term" value="F:metal ion binding"/>
    <property type="evidence" value="ECO:0007669"/>
    <property type="project" value="InterPro"/>
</dbReference>
<keyword evidence="3 6" id="KW-0813">Transport</keyword>
<keyword evidence="5" id="KW-0864">Zinc transport</keyword>
<sequence>MKIILVRLLVVSAMVSSFFTNALPMSILTTIKPLALIANEIAGPNARVDTLLPSSASPHDYALKPSDIKKIKIANLVVWTGPELELPLQKILSSQKNALQLTNYPEMPVRYYGEQAGHDHHGHDHSGVDGHIWLGPEQSKVIAKAIAVYLSRIDPANAASYESNYTKFIVGVASTTKNLKVQFANNQHKGYFLFHDAYGYFEDTFGLKSKGYLTVDPARKPGAQTLVSIRTVLQNKEAQCIFTEPQFNSSIVKSVSRGTGVKLIELDPMAINLDVDKQRYKDFLMKLGNSYLDCFQP</sequence>
<dbReference type="GO" id="GO:0007155">
    <property type="term" value="P:cell adhesion"/>
    <property type="evidence" value="ECO:0007669"/>
    <property type="project" value="InterPro"/>
</dbReference>
<evidence type="ECO:0000256" key="5">
    <source>
        <dbReference type="ARBA" id="ARBA00022906"/>
    </source>
</evidence>
<dbReference type="KEGG" id="elux:BTN50_0477"/>
<reference evidence="8" key="1">
    <citation type="submission" date="2017-04" db="EMBL/GenBank/DDBJ databases">
        <title>Genome evolution of the luminous symbionts of deep sea anglerfish.</title>
        <authorList>
            <person name="Hendry T.A."/>
        </authorList>
    </citation>
    <scope>NUCLEOTIDE SEQUENCE [LARGE SCALE GENOMIC DNA]</scope>
</reference>
<dbReference type="PANTHER" id="PTHR42953">
    <property type="entry name" value="HIGH-AFFINITY ZINC UPTAKE SYSTEM PROTEIN ZNUA-RELATED"/>
    <property type="match status" value="1"/>
</dbReference>
<evidence type="ECO:0000256" key="1">
    <source>
        <dbReference type="ARBA" id="ARBA00011028"/>
    </source>
</evidence>
<evidence type="ECO:0000256" key="2">
    <source>
        <dbReference type="ARBA" id="ARBA00015915"/>
    </source>
</evidence>
<organism evidence="7 8">
    <name type="scientific">Candidatus Enterovibrio altilux</name>
    <dbReference type="NCBI Taxonomy" id="1927128"/>
    <lineage>
        <taxon>Bacteria</taxon>
        <taxon>Pseudomonadati</taxon>
        <taxon>Pseudomonadota</taxon>
        <taxon>Gammaproteobacteria</taxon>
        <taxon>Vibrionales</taxon>
        <taxon>Vibrionaceae</taxon>
        <taxon>Enterovibrio</taxon>
    </lineage>
</organism>
<proteinExistence type="inferred from homology"/>
<name>A0A291B7P1_9GAMM</name>
<dbReference type="Pfam" id="PF01297">
    <property type="entry name" value="ZnuA"/>
    <property type="match status" value="1"/>
</dbReference>
<accession>A0A291B7P1</accession>
<dbReference type="InterPro" id="IPR006128">
    <property type="entry name" value="Lipoprotein_PsaA-like"/>
</dbReference>
<dbReference type="Proteomes" id="UP000218160">
    <property type="component" value="Chromosome 1"/>
</dbReference>
<evidence type="ECO:0000313" key="7">
    <source>
        <dbReference type="EMBL" id="ATF09006.1"/>
    </source>
</evidence>
<evidence type="ECO:0000256" key="4">
    <source>
        <dbReference type="ARBA" id="ARBA00022729"/>
    </source>
</evidence>
<keyword evidence="4" id="KW-0732">Signal</keyword>
<dbReference type="PRINTS" id="PR00691">
    <property type="entry name" value="ADHESINB"/>
</dbReference>
<dbReference type="PRINTS" id="PR00690">
    <property type="entry name" value="ADHESNFAMILY"/>
</dbReference>
<evidence type="ECO:0000256" key="6">
    <source>
        <dbReference type="RuleBase" id="RU003512"/>
    </source>
</evidence>
<keyword evidence="5" id="KW-0406">Ion transport</keyword>
<protein>
    <recommendedName>
        <fullName evidence="2">High-affinity zinc uptake system protein ZnuA</fullName>
    </recommendedName>
</protein>
<comment type="similarity">
    <text evidence="1 6">Belongs to the bacterial solute-binding protein 9 family.</text>
</comment>